<evidence type="ECO:0000313" key="2">
    <source>
        <dbReference type="Proteomes" id="UP001055879"/>
    </source>
</evidence>
<proteinExistence type="predicted"/>
<organism evidence="1 2">
    <name type="scientific">Arctium lappa</name>
    <name type="common">Greater burdock</name>
    <name type="synonym">Lappa major</name>
    <dbReference type="NCBI Taxonomy" id="4217"/>
    <lineage>
        <taxon>Eukaryota</taxon>
        <taxon>Viridiplantae</taxon>
        <taxon>Streptophyta</taxon>
        <taxon>Embryophyta</taxon>
        <taxon>Tracheophyta</taxon>
        <taxon>Spermatophyta</taxon>
        <taxon>Magnoliopsida</taxon>
        <taxon>eudicotyledons</taxon>
        <taxon>Gunneridae</taxon>
        <taxon>Pentapetalae</taxon>
        <taxon>asterids</taxon>
        <taxon>campanulids</taxon>
        <taxon>Asterales</taxon>
        <taxon>Asteraceae</taxon>
        <taxon>Carduoideae</taxon>
        <taxon>Cardueae</taxon>
        <taxon>Arctiinae</taxon>
        <taxon>Arctium</taxon>
    </lineage>
</organism>
<protein>
    <submittedName>
        <fullName evidence="1">Uncharacterized protein</fullName>
    </submittedName>
</protein>
<reference evidence="2" key="1">
    <citation type="journal article" date="2022" name="Mol. Ecol. Resour.">
        <title>The genomes of chicory, endive, great burdock and yacon provide insights into Asteraceae palaeo-polyploidization history and plant inulin production.</title>
        <authorList>
            <person name="Fan W."/>
            <person name="Wang S."/>
            <person name="Wang H."/>
            <person name="Wang A."/>
            <person name="Jiang F."/>
            <person name="Liu H."/>
            <person name="Zhao H."/>
            <person name="Xu D."/>
            <person name="Zhang Y."/>
        </authorList>
    </citation>
    <scope>NUCLEOTIDE SEQUENCE [LARGE SCALE GENOMIC DNA]</scope>
    <source>
        <strain evidence="2">cv. Niubang</strain>
    </source>
</reference>
<dbReference type="EMBL" id="CM042063">
    <property type="protein sequence ID" value="KAI3667120.1"/>
    <property type="molecule type" value="Genomic_DNA"/>
</dbReference>
<evidence type="ECO:0000313" key="1">
    <source>
        <dbReference type="EMBL" id="KAI3667120.1"/>
    </source>
</evidence>
<name>A0ACB8XHX2_ARCLA</name>
<dbReference type="Proteomes" id="UP001055879">
    <property type="component" value="Linkage Group LG17"/>
</dbReference>
<sequence length="171" mass="19068">MLLRGCWRFDREIYFPLPSAKDREAILSLHTHKWPTLVDGSLLKLIARRTVGFAGADQQDLCTQTTIIALKRCPWEKLISVVEEKASFASLSKAAATIKIVIVSALVRKKENSNCWWSRVQDLLKEADVASDVESDLIRVNVLVGNNTFSGLDAFEDDTCNEGMKKSGPSK</sequence>
<accession>A0ACB8XHX2</accession>
<reference evidence="1 2" key="2">
    <citation type="journal article" date="2022" name="Mol. Ecol. Resour.">
        <title>The genomes of chicory, endive, great burdock and yacon provide insights into Asteraceae paleo-polyploidization history and plant inulin production.</title>
        <authorList>
            <person name="Fan W."/>
            <person name="Wang S."/>
            <person name="Wang H."/>
            <person name="Wang A."/>
            <person name="Jiang F."/>
            <person name="Liu H."/>
            <person name="Zhao H."/>
            <person name="Xu D."/>
            <person name="Zhang Y."/>
        </authorList>
    </citation>
    <scope>NUCLEOTIDE SEQUENCE [LARGE SCALE GENOMIC DNA]</scope>
    <source>
        <strain evidence="2">cv. Niubang</strain>
    </source>
</reference>
<keyword evidence="2" id="KW-1185">Reference proteome</keyword>
<gene>
    <name evidence="1" type="ORF">L6452_42168</name>
</gene>
<comment type="caution">
    <text evidence="1">The sequence shown here is derived from an EMBL/GenBank/DDBJ whole genome shotgun (WGS) entry which is preliminary data.</text>
</comment>